<comment type="subcellular location">
    <subcellularLocation>
        <location evidence="1">Peroxisome membrane</location>
        <topology evidence="1">Multi-pass membrane protein</topology>
    </subcellularLocation>
</comment>
<comment type="pathway">
    <text evidence="2">Protein modification; protein ubiquitination.</text>
</comment>
<evidence type="ECO:0000256" key="6">
    <source>
        <dbReference type="ARBA" id="ARBA00022723"/>
    </source>
</evidence>
<evidence type="ECO:0000256" key="1">
    <source>
        <dbReference type="ARBA" id="ARBA00004585"/>
    </source>
</evidence>
<organism evidence="16 17">
    <name type="scientific">Cyclotella cryptica</name>
    <dbReference type="NCBI Taxonomy" id="29204"/>
    <lineage>
        <taxon>Eukaryota</taxon>
        <taxon>Sar</taxon>
        <taxon>Stramenopiles</taxon>
        <taxon>Ochrophyta</taxon>
        <taxon>Bacillariophyta</taxon>
        <taxon>Coscinodiscophyceae</taxon>
        <taxon>Thalassiosirophycidae</taxon>
        <taxon>Stephanodiscales</taxon>
        <taxon>Stephanodiscaceae</taxon>
        <taxon>Cyclotella</taxon>
    </lineage>
</organism>
<evidence type="ECO:0000256" key="7">
    <source>
        <dbReference type="ARBA" id="ARBA00022771"/>
    </source>
</evidence>
<dbReference type="PANTHER" id="PTHR12888">
    <property type="entry name" value="PEROXISOME ASSEMBLY PROTEIN 12 PEROXIN-12"/>
    <property type="match status" value="1"/>
</dbReference>
<evidence type="ECO:0000256" key="9">
    <source>
        <dbReference type="ARBA" id="ARBA00022927"/>
    </source>
</evidence>
<evidence type="ECO:0000256" key="2">
    <source>
        <dbReference type="ARBA" id="ARBA00004906"/>
    </source>
</evidence>
<keyword evidence="8" id="KW-0862">Zinc</keyword>
<evidence type="ECO:0000256" key="11">
    <source>
        <dbReference type="ARBA" id="ARBA00023136"/>
    </source>
</evidence>
<dbReference type="GO" id="GO:0008270">
    <property type="term" value="F:zinc ion binding"/>
    <property type="evidence" value="ECO:0007669"/>
    <property type="project" value="UniProtKB-KW"/>
</dbReference>
<dbReference type="PANTHER" id="PTHR12888:SF0">
    <property type="entry name" value="PEROXISOME ASSEMBLY PROTEIN 12"/>
    <property type="match status" value="1"/>
</dbReference>
<feature type="region of interest" description="Disordered" evidence="14">
    <location>
        <begin position="310"/>
        <end position="346"/>
    </location>
</feature>
<dbReference type="GO" id="GO:0015031">
    <property type="term" value="P:protein transport"/>
    <property type="evidence" value="ECO:0007669"/>
    <property type="project" value="UniProtKB-KW"/>
</dbReference>
<dbReference type="InterPro" id="IPR006845">
    <property type="entry name" value="Pex_N"/>
</dbReference>
<keyword evidence="7" id="KW-0863">Zinc-finger</keyword>
<dbReference type="CDD" id="cd16451">
    <property type="entry name" value="mRING_PEX12"/>
    <property type="match status" value="1"/>
</dbReference>
<keyword evidence="5" id="KW-0812">Transmembrane</keyword>
<feature type="compositionally biased region" description="Polar residues" evidence="14">
    <location>
        <begin position="320"/>
        <end position="335"/>
    </location>
</feature>
<dbReference type="InterPro" id="IPR017375">
    <property type="entry name" value="PEX12"/>
</dbReference>
<keyword evidence="4" id="KW-0813">Transport</keyword>
<keyword evidence="10" id="KW-1133">Transmembrane helix</keyword>
<dbReference type="GO" id="GO:0007031">
    <property type="term" value="P:peroxisome organization"/>
    <property type="evidence" value="ECO:0007669"/>
    <property type="project" value="UniProtKB-ARBA"/>
</dbReference>
<evidence type="ECO:0000256" key="3">
    <source>
        <dbReference type="ARBA" id="ARBA00008704"/>
    </source>
</evidence>
<reference evidence="16 17" key="1">
    <citation type="journal article" date="2020" name="G3 (Bethesda)">
        <title>Improved Reference Genome for Cyclotella cryptica CCMP332, a Model for Cell Wall Morphogenesis, Salinity Adaptation, and Lipid Production in Diatoms (Bacillariophyta).</title>
        <authorList>
            <person name="Roberts W.R."/>
            <person name="Downey K.M."/>
            <person name="Ruck E.C."/>
            <person name="Traller J.C."/>
            <person name="Alverson A.J."/>
        </authorList>
    </citation>
    <scope>NUCLEOTIDE SEQUENCE [LARGE SCALE GENOMIC DNA]</scope>
    <source>
        <strain evidence="16 17">CCMP332</strain>
    </source>
</reference>
<comment type="similarity">
    <text evidence="3">Belongs to the pex2/pex10/pex12 family.</text>
</comment>
<dbReference type="AlphaFoldDB" id="A0ABD3QAS3"/>
<feature type="compositionally biased region" description="Polar residues" evidence="14">
    <location>
        <begin position="397"/>
        <end position="415"/>
    </location>
</feature>
<evidence type="ECO:0000256" key="10">
    <source>
        <dbReference type="ARBA" id="ARBA00022989"/>
    </source>
</evidence>
<keyword evidence="9" id="KW-0653">Protein transport</keyword>
<dbReference type="InterPro" id="IPR013083">
    <property type="entry name" value="Znf_RING/FYVE/PHD"/>
</dbReference>
<dbReference type="SUPFAM" id="SSF57850">
    <property type="entry name" value="RING/U-box"/>
    <property type="match status" value="1"/>
</dbReference>
<proteinExistence type="inferred from homology"/>
<evidence type="ECO:0000256" key="12">
    <source>
        <dbReference type="ARBA" id="ARBA00023140"/>
    </source>
</evidence>
<feature type="domain" description="Pex N-terminal" evidence="15">
    <location>
        <begin position="136"/>
        <end position="315"/>
    </location>
</feature>
<dbReference type="Proteomes" id="UP001516023">
    <property type="component" value="Unassembled WGS sequence"/>
</dbReference>
<accession>A0ABD3QAS3</accession>
<keyword evidence="12" id="KW-0576">Peroxisome</keyword>
<evidence type="ECO:0000313" key="17">
    <source>
        <dbReference type="Proteomes" id="UP001516023"/>
    </source>
</evidence>
<comment type="caution">
    <text evidence="16">The sequence shown here is derived from an EMBL/GenBank/DDBJ whole genome shotgun (WGS) entry which is preliminary data.</text>
</comment>
<evidence type="ECO:0000313" key="16">
    <source>
        <dbReference type="EMBL" id="KAL3796976.1"/>
    </source>
</evidence>
<keyword evidence="17" id="KW-1185">Reference proteome</keyword>
<dbReference type="Gene3D" id="3.30.40.10">
    <property type="entry name" value="Zinc/RING finger domain, C3HC4 (zinc finger)"/>
    <property type="match status" value="1"/>
</dbReference>
<feature type="region of interest" description="Disordered" evidence="14">
    <location>
        <begin position="396"/>
        <end position="429"/>
    </location>
</feature>
<keyword evidence="11" id="KW-0472">Membrane</keyword>
<evidence type="ECO:0000256" key="8">
    <source>
        <dbReference type="ARBA" id="ARBA00022833"/>
    </source>
</evidence>
<evidence type="ECO:0000256" key="5">
    <source>
        <dbReference type="ARBA" id="ARBA00022692"/>
    </source>
</evidence>
<name>A0ABD3QAS3_9STRA</name>
<evidence type="ECO:0000256" key="13">
    <source>
        <dbReference type="ARBA" id="ARBA00029692"/>
    </source>
</evidence>
<keyword evidence="6" id="KW-0479">Metal-binding</keyword>
<gene>
    <name evidence="16" type="ORF">HJC23_000729</name>
</gene>
<protein>
    <recommendedName>
        <fullName evidence="13">Peroxin-12</fullName>
    </recommendedName>
</protein>
<evidence type="ECO:0000259" key="15">
    <source>
        <dbReference type="Pfam" id="PF04757"/>
    </source>
</evidence>
<sequence>MNVNAATANNLNHNATVPTTIGALLTEENTIDPLSHLPSFLELTFVDVARNSGRVALSAAWDVVVLYFKGTEERLSRLEQMMTRRTASLRARCGTNGRSTGFPSIRRIVHAAMARMRLWYYARLRQTCHAIARGLETLAPEIQTLIMFAIDYHCIHYLTGSTGCEMVYGLKRAKIVNTSSRKLTPTLETETSRNNQQKVVDLTSTDKTKSALLAALLPYWKERCDKLYSRLKDQPSNNQSHDSMHFNQRINPQKIRDIFVKFYPYFHLSHEGSIFLYQFAYLLEYTPYWSFSLHALGVILRRMTAADMQHTDSQKRHQSVTKNSEVSGVSPSATTRRSRRRGIPIDSTSNKSITLPSLFRGALLFSVSYTILSGWYRYFQRELSWRRRRWIAGHDNFSPSQNDGNQGHISRSGGSDVQRRAPHPIPPPPLPPSKLANFDNKHSADQWACPLCHEPRINPTASTSGFVFCYKCLIMRIRRNGESCPVTGMPCKESQVTRLYEPTSSTNIGQRTPG</sequence>
<evidence type="ECO:0000256" key="14">
    <source>
        <dbReference type="SAM" id="MobiDB-lite"/>
    </source>
</evidence>
<dbReference type="Pfam" id="PF04757">
    <property type="entry name" value="Pex2_Pex12"/>
    <property type="match status" value="1"/>
</dbReference>
<evidence type="ECO:0000256" key="4">
    <source>
        <dbReference type="ARBA" id="ARBA00022448"/>
    </source>
</evidence>
<dbReference type="GO" id="GO:0005778">
    <property type="term" value="C:peroxisomal membrane"/>
    <property type="evidence" value="ECO:0007669"/>
    <property type="project" value="UniProtKB-SubCell"/>
</dbReference>
<dbReference type="EMBL" id="JABMIG020000058">
    <property type="protein sequence ID" value="KAL3796976.1"/>
    <property type="molecule type" value="Genomic_DNA"/>
</dbReference>